<evidence type="ECO:0000259" key="1">
    <source>
        <dbReference type="Pfam" id="PF07995"/>
    </source>
</evidence>
<feature type="domain" description="Glucose/Sorbosone dehydrogenase" evidence="1">
    <location>
        <begin position="39"/>
        <end position="306"/>
    </location>
</feature>
<sequence length="472" mass="53013">MAFYISAKKITLSVLFLSAFLLRAQQVEFQMRILKAGLADPWSVAVDGKNQLWITESKNYKVSRVDPQSKAFHTVLDLNSQREFPRNDTIKNAKEPWPQGGLMGLAIHPKFDEGQPYIYLAYVYKFTGNNRFLTRVSRFYYDGDADSLLREKVIDESIPGSNDHNGGRLAIMQDEETAYLFYAVGDMGAGQYANAKEINYAQDSCRKEGKILRYLLDPERLVEGKENWVPKENPFYGSDPSPVYSVGHRNPQGLTWGRSEGFSQLYSCEHGPFSDDEVNIILSGQNYGHPLIVGYADGNYNGLAAGASEELDLPGPWHTSLPTIEDEELSAHDLLGYQNPIYSFSATSNSYLRGKLQKLVLGEREDWKSVAPSSLAFYNSNAIPLWKNSLLITTLKAGAIYRLSLSADGKRVTGNPEKILVNKLRYRDIAISRDGRSIFVLTDRSSVTSGPTEDNPKELQLRGCLLEFRLQQ</sequence>
<dbReference type="EMBL" id="JBHUPB010000003">
    <property type="protein sequence ID" value="MFD2966231.1"/>
    <property type="molecule type" value="Genomic_DNA"/>
</dbReference>
<dbReference type="Proteomes" id="UP001597525">
    <property type="component" value="Unassembled WGS sequence"/>
</dbReference>
<gene>
    <name evidence="2" type="ORF">ACFS7Y_02475</name>
</gene>
<dbReference type="PANTHER" id="PTHR19328">
    <property type="entry name" value="HEDGEHOG-INTERACTING PROTEIN"/>
    <property type="match status" value="1"/>
</dbReference>
<dbReference type="Gene3D" id="2.120.10.30">
    <property type="entry name" value="TolB, C-terminal domain"/>
    <property type="match status" value="1"/>
</dbReference>
<proteinExistence type="predicted"/>
<dbReference type="InterPro" id="IPR012938">
    <property type="entry name" value="Glc/Sorbosone_DH"/>
</dbReference>
<evidence type="ECO:0000313" key="3">
    <source>
        <dbReference type="Proteomes" id="UP001597525"/>
    </source>
</evidence>
<protein>
    <submittedName>
        <fullName evidence="2">PQQ-dependent sugar dehydrogenase</fullName>
    </submittedName>
</protein>
<comment type="caution">
    <text evidence="2">The sequence shown here is derived from an EMBL/GenBank/DDBJ whole genome shotgun (WGS) entry which is preliminary data.</text>
</comment>
<reference evidence="3" key="1">
    <citation type="journal article" date="2019" name="Int. J. Syst. Evol. Microbiol.">
        <title>The Global Catalogue of Microorganisms (GCM) 10K type strain sequencing project: providing services to taxonomists for standard genome sequencing and annotation.</title>
        <authorList>
            <consortium name="The Broad Institute Genomics Platform"/>
            <consortium name="The Broad Institute Genome Sequencing Center for Infectious Disease"/>
            <person name="Wu L."/>
            <person name="Ma J."/>
        </authorList>
    </citation>
    <scope>NUCLEOTIDE SEQUENCE [LARGE SCALE GENOMIC DNA]</scope>
    <source>
        <strain evidence="3">KCTC 22814</strain>
    </source>
</reference>
<accession>A0ABW6B9W0</accession>
<dbReference type="InterPro" id="IPR011041">
    <property type="entry name" value="Quinoprot_gluc/sorb_DH_b-prop"/>
</dbReference>
<name>A0ABW6B9W0_9SPHI</name>
<feature type="domain" description="Glucose/Sorbosone dehydrogenase" evidence="1">
    <location>
        <begin position="368"/>
        <end position="445"/>
    </location>
</feature>
<dbReference type="RefSeq" id="WP_320184022.1">
    <property type="nucleotide sequence ID" value="NZ_CP138332.1"/>
</dbReference>
<dbReference type="PANTHER" id="PTHR19328:SF13">
    <property type="entry name" value="HIPL1 PROTEIN"/>
    <property type="match status" value="1"/>
</dbReference>
<keyword evidence="3" id="KW-1185">Reference proteome</keyword>
<dbReference type="InterPro" id="IPR011042">
    <property type="entry name" value="6-blade_b-propeller_TolB-like"/>
</dbReference>
<dbReference type="Pfam" id="PF07995">
    <property type="entry name" value="GSDH"/>
    <property type="match status" value="2"/>
</dbReference>
<evidence type="ECO:0000313" key="2">
    <source>
        <dbReference type="EMBL" id="MFD2966231.1"/>
    </source>
</evidence>
<organism evidence="2 3">
    <name type="scientific">Sphingobacterium bambusae</name>
    <dbReference type="NCBI Taxonomy" id="662858"/>
    <lineage>
        <taxon>Bacteria</taxon>
        <taxon>Pseudomonadati</taxon>
        <taxon>Bacteroidota</taxon>
        <taxon>Sphingobacteriia</taxon>
        <taxon>Sphingobacteriales</taxon>
        <taxon>Sphingobacteriaceae</taxon>
        <taxon>Sphingobacterium</taxon>
    </lineage>
</organism>
<dbReference type="SUPFAM" id="SSF50952">
    <property type="entry name" value="Soluble quinoprotein glucose dehydrogenase"/>
    <property type="match status" value="1"/>
</dbReference>